<gene>
    <name evidence="3" type="ORF">DXT99_20120</name>
</gene>
<dbReference type="OrthoDB" id="4088010at2"/>
<name>A0A3D8L7I3_9BACT</name>
<feature type="domain" description="Cap2 central linker" evidence="2">
    <location>
        <begin position="153"/>
        <end position="359"/>
    </location>
</feature>
<dbReference type="GO" id="GO:0005829">
    <property type="term" value="C:cytosol"/>
    <property type="evidence" value="ECO:0007669"/>
    <property type="project" value="TreeGrafter"/>
</dbReference>
<protein>
    <submittedName>
        <fullName evidence="3">Uncharacterized protein</fullName>
    </submittedName>
</protein>
<dbReference type="SUPFAM" id="SSF69572">
    <property type="entry name" value="Activating enzymes of the ubiquitin-like proteins"/>
    <property type="match status" value="1"/>
</dbReference>
<keyword evidence="4" id="KW-1185">Reference proteome</keyword>
<accession>A0A3D8L7I3</accession>
<dbReference type="PANTHER" id="PTHR10953">
    <property type="entry name" value="UBIQUITIN-ACTIVATING ENZYME E1"/>
    <property type="match status" value="1"/>
</dbReference>
<dbReference type="InterPro" id="IPR035985">
    <property type="entry name" value="Ubiquitin-activating_enz"/>
</dbReference>
<dbReference type="EMBL" id="QRGR01000025">
    <property type="protein sequence ID" value="RDV13327.1"/>
    <property type="molecule type" value="Genomic_DNA"/>
</dbReference>
<dbReference type="GO" id="GO:0008641">
    <property type="term" value="F:ubiquitin-like modifier activating enzyme activity"/>
    <property type="evidence" value="ECO:0007669"/>
    <property type="project" value="InterPro"/>
</dbReference>
<dbReference type="GO" id="GO:0004792">
    <property type="term" value="F:thiosulfate-cyanide sulfurtransferase activity"/>
    <property type="evidence" value="ECO:0007669"/>
    <property type="project" value="TreeGrafter"/>
</dbReference>
<dbReference type="PANTHER" id="PTHR10953:SF102">
    <property type="entry name" value="ADENYLYLTRANSFERASE AND SULFURTRANSFERASE MOCS3"/>
    <property type="match status" value="1"/>
</dbReference>
<dbReference type="GO" id="GO:0016779">
    <property type="term" value="F:nucleotidyltransferase activity"/>
    <property type="evidence" value="ECO:0007669"/>
    <property type="project" value="TreeGrafter"/>
</dbReference>
<dbReference type="InterPro" id="IPR045886">
    <property type="entry name" value="ThiF/MoeB/HesA"/>
</dbReference>
<dbReference type="Proteomes" id="UP000256708">
    <property type="component" value="Unassembled WGS sequence"/>
</dbReference>
<proteinExistence type="predicted"/>
<dbReference type="InterPro" id="IPR000594">
    <property type="entry name" value="ThiF_NAD_FAD-bd"/>
</dbReference>
<dbReference type="Pfam" id="PF00899">
    <property type="entry name" value="ThiF"/>
    <property type="match status" value="1"/>
</dbReference>
<sequence>MNELDQLALSQSSVLMSEMRGVELLGDWEPIPSSNAWILRVRLELLNTAPTKDIPLFTEWGVIVDFNIDPWGKVQVHPSNGPGGVTTTFEHQQYNGGPHPLWPVRNGHICSLSETHGLAASRNAMETEPTSTVHRVVWHMARAVEWLQCAATDTLTVAGDYFELPDFDTAFRYKIADSKNRIFTLAYYEDRDSFSHWKQSHFYIGTAAVSYLNHVAIVREFKDHRGDKTVHKPSWGTAINQLQSHQDALWVRLDEVPAINRWQVPTTMKELADAVASQGKSLIDLLRPALAKLETHNELLLFVGMPIPRKVKEAPYRYHWQALVLSPKTNVSAKARVSLVENALRSTSPVRWVSRAENWHPDDLQNRGRVSPPLRKANVLLLGAGALGASLAEQLVRMGVTDMTVVDPDLLEAGNLVRHPLNLPQLNRNKAVSVADGLNHANPSARVVGLAVSATSKDKALEDAVRAATLIIDATASDTVLRELPFLGITGYVPVISISLGLHAQRLFFYADSASCFDADAFYKWFNPYRVEEHLAVLKEDMPRGIGCWHPLTPARLNRIVGLAGVAVELIEQVCEGQISLPVGCCHSWHAPKLETAERESVA</sequence>
<evidence type="ECO:0000259" key="1">
    <source>
        <dbReference type="Pfam" id="PF00899"/>
    </source>
</evidence>
<organism evidence="3 4">
    <name type="scientific">Pontibacter diazotrophicus</name>
    <dbReference type="NCBI Taxonomy" id="1400979"/>
    <lineage>
        <taxon>Bacteria</taxon>
        <taxon>Pseudomonadati</taxon>
        <taxon>Bacteroidota</taxon>
        <taxon>Cytophagia</taxon>
        <taxon>Cytophagales</taxon>
        <taxon>Hymenobacteraceae</taxon>
        <taxon>Pontibacter</taxon>
    </lineage>
</organism>
<reference evidence="4" key="1">
    <citation type="submission" date="2018-08" db="EMBL/GenBank/DDBJ databases">
        <authorList>
            <person name="Liu Z.-W."/>
            <person name="Du Z.-J."/>
        </authorList>
    </citation>
    <scope>NUCLEOTIDE SEQUENCE [LARGE SCALE GENOMIC DNA]</scope>
    <source>
        <strain evidence="4">H4X</strain>
    </source>
</reference>
<dbReference type="InterPro" id="IPR058964">
    <property type="entry name" value="Cap2_linker"/>
</dbReference>
<dbReference type="Gene3D" id="3.40.50.720">
    <property type="entry name" value="NAD(P)-binding Rossmann-like Domain"/>
    <property type="match status" value="1"/>
</dbReference>
<comment type="caution">
    <text evidence="3">The sequence shown here is derived from an EMBL/GenBank/DDBJ whole genome shotgun (WGS) entry which is preliminary data.</text>
</comment>
<dbReference type="GO" id="GO:0008146">
    <property type="term" value="F:sulfotransferase activity"/>
    <property type="evidence" value="ECO:0007669"/>
    <property type="project" value="TreeGrafter"/>
</dbReference>
<evidence type="ECO:0000313" key="4">
    <source>
        <dbReference type="Proteomes" id="UP000256708"/>
    </source>
</evidence>
<dbReference type="Pfam" id="PF26398">
    <property type="entry name" value="Cap2_linker"/>
    <property type="match status" value="1"/>
</dbReference>
<feature type="domain" description="THIF-type NAD/FAD binding fold" evidence="1">
    <location>
        <begin position="374"/>
        <end position="476"/>
    </location>
</feature>
<evidence type="ECO:0000259" key="2">
    <source>
        <dbReference type="Pfam" id="PF26398"/>
    </source>
</evidence>
<evidence type="ECO:0000313" key="3">
    <source>
        <dbReference type="EMBL" id="RDV13327.1"/>
    </source>
</evidence>
<dbReference type="RefSeq" id="WP_115567384.1">
    <property type="nucleotide sequence ID" value="NZ_QRGR01000025.1"/>
</dbReference>
<dbReference type="AlphaFoldDB" id="A0A3D8L7I3"/>